<dbReference type="InterPro" id="IPR011827">
    <property type="entry name" value="LeuD_type2/HacB/DmdB"/>
</dbReference>
<proteinExistence type="inferred from homology"/>
<dbReference type="GO" id="GO:0003861">
    <property type="term" value="F:3-isopropylmalate dehydratase activity"/>
    <property type="evidence" value="ECO:0007669"/>
    <property type="project" value="UniProtKB-EC"/>
</dbReference>
<dbReference type="NCBIfam" id="TIGR02087">
    <property type="entry name" value="LEUD_arch"/>
    <property type="match status" value="1"/>
</dbReference>
<sequence length="187" mass="19708">MTEKTIRGMAYVLGDNIDTDQILTAEYLKINPSSAEGYAQLASLAMCGLPEGSIPFIDPALGKSPYSIVVAGQNFGCGSSREHAVVTLGAAGVRAVIAQSYARIFFRNCVSTGQLLPVASKERLCERIRTGDIIEISVDDQVVRIGDGRPGAPIEPVGELANIVDAGGLFAYARLVGKIPARVPETA</sequence>
<dbReference type="InterPro" id="IPR050075">
    <property type="entry name" value="LeuD"/>
</dbReference>
<protein>
    <recommendedName>
        <fullName evidence="6">3-isopropylmalate dehydratase</fullName>
        <ecNumber evidence="6">4.2.1.33</ecNumber>
    </recommendedName>
</protein>
<organism evidence="9">
    <name type="scientific">Burkholderia cenocepacia</name>
    <dbReference type="NCBI Taxonomy" id="95486"/>
    <lineage>
        <taxon>Bacteria</taxon>
        <taxon>Pseudomonadati</taxon>
        <taxon>Pseudomonadota</taxon>
        <taxon>Betaproteobacteria</taxon>
        <taxon>Burkholderiales</taxon>
        <taxon>Burkholderiaceae</taxon>
        <taxon>Burkholderia</taxon>
        <taxon>Burkholderia cepacia complex</taxon>
    </lineage>
</organism>
<dbReference type="EC" id="4.2.1.33" evidence="6"/>
<evidence type="ECO:0000256" key="1">
    <source>
        <dbReference type="ARBA" id="ARBA00000491"/>
    </source>
</evidence>
<dbReference type="PANTHER" id="PTHR43345">
    <property type="entry name" value="3-ISOPROPYLMALATE DEHYDRATASE SMALL SUBUNIT 2-RELATED-RELATED"/>
    <property type="match status" value="1"/>
</dbReference>
<evidence type="ECO:0000256" key="2">
    <source>
        <dbReference type="ARBA" id="ARBA00002695"/>
    </source>
</evidence>
<name>A0A071M8W7_9BURK</name>
<comment type="catalytic activity">
    <reaction evidence="1">
        <text>(2R,3S)-3-isopropylmalate = (2S)-2-isopropylmalate</text>
        <dbReference type="Rhea" id="RHEA:32287"/>
        <dbReference type="ChEBI" id="CHEBI:1178"/>
        <dbReference type="ChEBI" id="CHEBI:35121"/>
        <dbReference type="EC" id="4.2.1.33"/>
    </reaction>
</comment>
<reference evidence="9" key="1">
    <citation type="submission" date="2014-04" db="EMBL/GenBank/DDBJ databases">
        <title>In planta biocontrol of soil-borne Fusarium wilt of banana through a plant endophytic bacterium, Burkholderia cenocepacia 869T2.</title>
        <authorList>
            <person name="Ho Y.-N."/>
            <person name="Chiang H.-M."/>
            <person name="Chao C.-P."/>
            <person name="Su C.-C."/>
            <person name="Hsu H.-F."/>
            <person name="Guo C.-T."/>
            <person name="Hsieh J.-L."/>
            <person name="Huang C.-C."/>
        </authorList>
    </citation>
    <scope>NUCLEOTIDE SEQUENCE [LARGE SCALE GENOMIC DNA]</scope>
    <source>
        <strain evidence="9">869T2</strain>
    </source>
</reference>
<comment type="pathway">
    <text evidence="3">Amino-acid biosynthesis; L-leucine biosynthesis; L-leucine from 3-methyl-2-oxobutanoate: step 2/4.</text>
</comment>
<evidence type="ECO:0000256" key="7">
    <source>
        <dbReference type="ARBA" id="ARBA00023239"/>
    </source>
</evidence>
<evidence type="ECO:0000313" key="9">
    <source>
        <dbReference type="EMBL" id="KEA57324.1"/>
    </source>
</evidence>
<dbReference type="PANTHER" id="PTHR43345:SF2">
    <property type="entry name" value="3-ISOPROPYLMALATE DEHYDRATASE SMALL SUBUNIT 1"/>
    <property type="match status" value="1"/>
</dbReference>
<comment type="subunit">
    <text evidence="5">Heterodimer of LeuC and LeuD.</text>
</comment>
<evidence type="ECO:0000256" key="6">
    <source>
        <dbReference type="ARBA" id="ARBA00011998"/>
    </source>
</evidence>
<comment type="similarity">
    <text evidence="4">Belongs to the LeuD family. LeuD type 2 subfamily.</text>
</comment>
<evidence type="ECO:0000256" key="3">
    <source>
        <dbReference type="ARBA" id="ARBA00004729"/>
    </source>
</evidence>
<gene>
    <name evidence="9" type="ORF">DT99_23175</name>
</gene>
<dbReference type="InterPro" id="IPR033940">
    <property type="entry name" value="IPMI_Swivel"/>
</dbReference>
<accession>A0A071M8W7</accession>
<dbReference type="SUPFAM" id="SSF52016">
    <property type="entry name" value="LeuD/IlvD-like"/>
    <property type="match status" value="1"/>
</dbReference>
<keyword evidence="7" id="KW-0456">Lyase</keyword>
<dbReference type="AlphaFoldDB" id="A0A071M8W7"/>
<dbReference type="InterPro" id="IPR015928">
    <property type="entry name" value="Aconitase/3IPM_dehydase_swvl"/>
</dbReference>
<dbReference type="EMBL" id="JJOA01000020">
    <property type="protein sequence ID" value="KEA57324.1"/>
    <property type="molecule type" value="Genomic_DNA"/>
</dbReference>
<dbReference type="InterPro" id="IPR000573">
    <property type="entry name" value="AconitaseA/IPMdHydase_ssu_swvl"/>
</dbReference>
<evidence type="ECO:0000259" key="8">
    <source>
        <dbReference type="Pfam" id="PF00694"/>
    </source>
</evidence>
<evidence type="ECO:0000256" key="5">
    <source>
        <dbReference type="ARBA" id="ARBA00011271"/>
    </source>
</evidence>
<dbReference type="OrthoDB" id="9777465at2"/>
<dbReference type="Gene3D" id="3.20.19.10">
    <property type="entry name" value="Aconitase, domain 4"/>
    <property type="match status" value="1"/>
</dbReference>
<dbReference type="CDD" id="cd01577">
    <property type="entry name" value="IPMI_Swivel"/>
    <property type="match status" value="1"/>
</dbReference>
<comment type="caution">
    <text evidence="9">The sequence shown here is derived from an EMBL/GenBank/DDBJ whole genome shotgun (WGS) entry which is preliminary data.</text>
</comment>
<evidence type="ECO:0000256" key="4">
    <source>
        <dbReference type="ARBA" id="ARBA00009869"/>
    </source>
</evidence>
<comment type="function">
    <text evidence="2">Catalyzes the isomerization between 2-isopropylmalate and 3-isopropylmalate, via the formation of 2-isopropylmaleate.</text>
</comment>
<dbReference type="Pfam" id="PF00694">
    <property type="entry name" value="Aconitase_C"/>
    <property type="match status" value="1"/>
</dbReference>
<feature type="domain" description="Aconitase A/isopropylmalate dehydratase small subunit swivel" evidence="8">
    <location>
        <begin position="67"/>
        <end position="119"/>
    </location>
</feature>